<keyword evidence="3" id="KW-1185">Reference proteome</keyword>
<feature type="compositionally biased region" description="Basic and acidic residues" evidence="1">
    <location>
        <begin position="435"/>
        <end position="446"/>
    </location>
</feature>
<feature type="compositionally biased region" description="Low complexity" evidence="1">
    <location>
        <begin position="210"/>
        <end position="223"/>
    </location>
</feature>
<feature type="compositionally biased region" description="Polar residues" evidence="1">
    <location>
        <begin position="543"/>
        <end position="561"/>
    </location>
</feature>
<feature type="compositionally biased region" description="Basic residues" evidence="1">
    <location>
        <begin position="674"/>
        <end position="691"/>
    </location>
</feature>
<dbReference type="AlphaFoldDB" id="A0AAN8END0"/>
<feature type="compositionally biased region" description="Basic residues" evidence="1">
    <location>
        <begin position="524"/>
        <end position="534"/>
    </location>
</feature>
<feature type="compositionally biased region" description="Polar residues" evidence="1">
    <location>
        <begin position="595"/>
        <end position="624"/>
    </location>
</feature>
<feature type="compositionally biased region" description="Basic and acidic residues" evidence="1">
    <location>
        <begin position="102"/>
        <end position="120"/>
    </location>
</feature>
<reference evidence="2 3" key="1">
    <citation type="submission" date="2022-12" db="EMBL/GenBank/DDBJ databases">
        <title>Genomic features and morphological characterization of a novel Knufia sp. strain isolated from spacecraft assembly facility.</title>
        <authorList>
            <person name="Teixeira M."/>
            <person name="Chander A.M."/>
            <person name="Stajich J.E."/>
            <person name="Venkateswaran K."/>
        </authorList>
    </citation>
    <scope>NUCLEOTIDE SEQUENCE [LARGE SCALE GENOMIC DNA]</scope>
    <source>
        <strain evidence="2 3">FJI-L2-BK-P2</strain>
    </source>
</reference>
<comment type="caution">
    <text evidence="2">The sequence shown here is derived from an EMBL/GenBank/DDBJ whole genome shotgun (WGS) entry which is preliminary data.</text>
</comment>
<feature type="compositionally biased region" description="Basic and acidic residues" evidence="1">
    <location>
        <begin position="581"/>
        <end position="594"/>
    </location>
</feature>
<dbReference type="EMBL" id="JAKLMC020000045">
    <property type="protein sequence ID" value="KAK5948598.1"/>
    <property type="molecule type" value="Genomic_DNA"/>
</dbReference>
<feature type="region of interest" description="Disordered" evidence="1">
    <location>
        <begin position="660"/>
        <end position="699"/>
    </location>
</feature>
<evidence type="ECO:0000313" key="3">
    <source>
        <dbReference type="Proteomes" id="UP001316803"/>
    </source>
</evidence>
<feature type="compositionally biased region" description="Basic and acidic residues" evidence="1">
    <location>
        <begin position="150"/>
        <end position="193"/>
    </location>
</feature>
<feature type="compositionally biased region" description="Acidic residues" evidence="1">
    <location>
        <begin position="138"/>
        <end position="149"/>
    </location>
</feature>
<gene>
    <name evidence="2" type="ORF">OHC33_010357</name>
</gene>
<feature type="compositionally biased region" description="Polar residues" evidence="1">
    <location>
        <begin position="9"/>
        <end position="23"/>
    </location>
</feature>
<organism evidence="2 3">
    <name type="scientific">Knufia fluminis</name>
    <dbReference type="NCBI Taxonomy" id="191047"/>
    <lineage>
        <taxon>Eukaryota</taxon>
        <taxon>Fungi</taxon>
        <taxon>Dikarya</taxon>
        <taxon>Ascomycota</taxon>
        <taxon>Pezizomycotina</taxon>
        <taxon>Eurotiomycetes</taxon>
        <taxon>Chaetothyriomycetidae</taxon>
        <taxon>Chaetothyriales</taxon>
        <taxon>Trichomeriaceae</taxon>
        <taxon>Knufia</taxon>
    </lineage>
</organism>
<evidence type="ECO:0000313" key="2">
    <source>
        <dbReference type="EMBL" id="KAK5948598.1"/>
    </source>
</evidence>
<feature type="compositionally biased region" description="Polar residues" evidence="1">
    <location>
        <begin position="61"/>
        <end position="75"/>
    </location>
</feature>
<protein>
    <submittedName>
        <fullName evidence="2">Uncharacterized protein</fullName>
    </submittedName>
</protein>
<accession>A0AAN8END0</accession>
<evidence type="ECO:0000256" key="1">
    <source>
        <dbReference type="SAM" id="MobiDB-lite"/>
    </source>
</evidence>
<sequence length="784" mass="84768">MAKSKNKRNSMSGFSATQGSVPSHLSKWPDVKVSAPPNSQPVAKPTKKVFKNESGGEDSDGSNITKEGGKKSNSFDGAGETSSSGTETESEYDSAEEAPTEPPKEAVKEGAAEDDSKKAEGAAGDDNDSDSSSSSDTASEDEESNDSDDEKATEPTKEDNKQSTPSSDRRRLSISSKEKLKTAVAEKHDENKRKGVKSSVEGNVFNARSPAITTATPAKPASADQASKKQKESNSMKPPATAPVPRLRTERSDAPPPSSPLRKKVSQPKDADSIQVPVTAGPNPPVPKWNRPGKEADKLNAANAKVAPQSGKRDSSGHLVFSSAAISKDSSPEPEAEKTKPVTKQRKKKEAELTGADAVLAEAKKQAARLQEHKRLKQIKQAELLSPPEPIQSNAEPSSGGSGDHSSNEDGHSHSNSSSETSVEKPPESTRQSKKSKDGCGDDETKHAKKQKQKDTNEHSNDLPTPQSSKKSKKRKRDTKTQDHESDTAVDADASNKAKKKQTENDRQENAASEVVEGQTSDKKSKKKEKKRKSAVQPEDANDSANNEPAKSPKQTNSTDEQQIDSTDKSPPKKKLKKDKKKEQSSEDIADVHPSRQSQVKSEATNGNNTTRKPLNSSEASTSVAREPSTPAPVDTTNPDITSLLTHLKLLIPRSTLETAQSKLNSDNKESCSKRKSHHLQKSKSTNKKAKTKQEASNIDSSAVDYSLNDDVTVLAAARDLLVSLSGKRMGMDLLNDEARSQSAVNMSPMELELGRIAMERQWENERLQEQVRNLEVRIQRLQG</sequence>
<feature type="compositionally biased region" description="Acidic residues" evidence="1">
    <location>
        <begin position="88"/>
        <end position="99"/>
    </location>
</feature>
<feature type="region of interest" description="Disordered" evidence="1">
    <location>
        <begin position="1"/>
        <end position="640"/>
    </location>
</feature>
<feature type="compositionally biased region" description="Basic and acidic residues" evidence="1">
    <location>
        <begin position="362"/>
        <end position="373"/>
    </location>
</feature>
<name>A0AAN8END0_9EURO</name>
<proteinExistence type="predicted"/>
<dbReference type="Proteomes" id="UP001316803">
    <property type="component" value="Unassembled WGS sequence"/>
</dbReference>